<reference evidence="2 3" key="1">
    <citation type="submission" date="2019-08" db="EMBL/GenBank/DDBJ databases">
        <title>Complete genome sequence of Thermosulfurimonas marina SU872T, an anaerobic thermophilic chemolithoautotrophic bacterium isolated from a shallow marine hydrothermal vent.</title>
        <authorList>
            <person name="Allioux M."/>
            <person name="Jebbar M."/>
            <person name="Slobodkina G."/>
            <person name="Slobodkin A."/>
            <person name="Moalic Y."/>
            <person name="Frolova A."/>
            <person name="Shao Z."/>
            <person name="Alain K."/>
        </authorList>
    </citation>
    <scope>NUCLEOTIDE SEQUENCE [LARGE SCALE GENOMIC DNA]</scope>
    <source>
        <strain evidence="2 3">SU872</strain>
    </source>
</reference>
<dbReference type="InterPro" id="IPR003961">
    <property type="entry name" value="FN3_dom"/>
</dbReference>
<dbReference type="RefSeq" id="WP_168719485.1">
    <property type="nucleotide sequence ID" value="NZ_CP042909.1"/>
</dbReference>
<sequence>MGGFLKGPLLFLLLLFFLSPGCGRKGPPVPPEEARPEAPKDLRLLPRPLFVELRFKVPLEDVRGVPLKKIKAFEVERVCRPAEGPGPEIRTREKIPFGDSPSRLEEFLWRERRLRSGWCCRFRVRAVKGWRSRSDWTPPQALCWHTPPRTPEDFSVKVLVPHTVYLSWRPVKKDLQDFPLEHLVLYRVRRREGEGPSQVFPPIRETSLFDTSARAGKTYCYRVEPLLSYYGTLIPGFATPEICVTP</sequence>
<dbReference type="PROSITE" id="PS50853">
    <property type="entry name" value="FN3"/>
    <property type="match status" value="1"/>
</dbReference>
<evidence type="ECO:0000259" key="1">
    <source>
        <dbReference type="PROSITE" id="PS50853"/>
    </source>
</evidence>
<dbReference type="SUPFAM" id="SSF49265">
    <property type="entry name" value="Fibronectin type III"/>
    <property type="match status" value="1"/>
</dbReference>
<name>A0A6H1WSI8_9BACT</name>
<dbReference type="CDD" id="cd00063">
    <property type="entry name" value="FN3"/>
    <property type="match status" value="1"/>
</dbReference>
<dbReference type="Gene3D" id="2.60.40.10">
    <property type="entry name" value="Immunoglobulins"/>
    <property type="match status" value="1"/>
</dbReference>
<dbReference type="EMBL" id="CP042909">
    <property type="protein sequence ID" value="QJA06138.1"/>
    <property type="molecule type" value="Genomic_DNA"/>
</dbReference>
<dbReference type="Proteomes" id="UP000501253">
    <property type="component" value="Chromosome"/>
</dbReference>
<evidence type="ECO:0000313" key="2">
    <source>
        <dbReference type="EMBL" id="QJA06138.1"/>
    </source>
</evidence>
<organism evidence="2 3">
    <name type="scientific">Thermosulfurimonas marina</name>
    <dbReference type="NCBI Taxonomy" id="2047767"/>
    <lineage>
        <taxon>Bacteria</taxon>
        <taxon>Pseudomonadati</taxon>
        <taxon>Thermodesulfobacteriota</taxon>
        <taxon>Thermodesulfobacteria</taxon>
        <taxon>Thermodesulfobacteriales</taxon>
        <taxon>Thermodesulfobacteriaceae</taxon>
        <taxon>Thermosulfurimonas</taxon>
    </lineage>
</organism>
<dbReference type="InterPro" id="IPR013783">
    <property type="entry name" value="Ig-like_fold"/>
</dbReference>
<dbReference type="InterPro" id="IPR036116">
    <property type="entry name" value="FN3_sf"/>
</dbReference>
<gene>
    <name evidence="2" type="ORF">FVE67_04700</name>
</gene>
<feature type="domain" description="Fibronectin type-III" evidence="1">
    <location>
        <begin position="150"/>
        <end position="246"/>
    </location>
</feature>
<accession>A0A6H1WSI8</accession>
<protein>
    <submittedName>
        <fullName evidence="2">Fibronectin type III domain-containing protein</fullName>
    </submittedName>
</protein>
<evidence type="ECO:0000313" key="3">
    <source>
        <dbReference type="Proteomes" id="UP000501253"/>
    </source>
</evidence>
<dbReference type="KEGG" id="tmai:FVE67_04700"/>
<keyword evidence="3" id="KW-1185">Reference proteome</keyword>
<proteinExistence type="predicted"/>
<dbReference type="AlphaFoldDB" id="A0A6H1WSI8"/>